<dbReference type="PANTHER" id="PTHR19353:SF19">
    <property type="entry name" value="DELTA(5) FATTY ACID DESATURASE C-RELATED"/>
    <property type="match status" value="1"/>
</dbReference>
<reference evidence="4" key="1">
    <citation type="journal article" date="2019" name="Int. J. Syst. Evol. Microbiol.">
        <title>The Global Catalogue of Microorganisms (GCM) 10K type strain sequencing project: providing services to taxonomists for standard genome sequencing and annotation.</title>
        <authorList>
            <consortium name="The Broad Institute Genomics Platform"/>
            <consortium name="The Broad Institute Genome Sequencing Center for Infectious Disease"/>
            <person name="Wu L."/>
            <person name="Ma J."/>
        </authorList>
    </citation>
    <scope>NUCLEOTIDE SEQUENCE [LARGE SCALE GENOMIC DNA]</scope>
    <source>
        <strain evidence="4">KCTC 42644</strain>
    </source>
</reference>
<proteinExistence type="predicted"/>
<gene>
    <name evidence="3" type="ORF">ACFOMD_02690</name>
</gene>
<dbReference type="RefSeq" id="WP_380856405.1">
    <property type="nucleotide sequence ID" value="NZ_JBHRXV010000001.1"/>
</dbReference>
<dbReference type="Pfam" id="PF00487">
    <property type="entry name" value="FA_desaturase"/>
    <property type="match status" value="1"/>
</dbReference>
<evidence type="ECO:0000259" key="2">
    <source>
        <dbReference type="Pfam" id="PF00487"/>
    </source>
</evidence>
<accession>A0ABV7X5N9</accession>
<dbReference type="CDD" id="cd03510">
    <property type="entry name" value="Rhizobitoxine-FADS-like"/>
    <property type="match status" value="1"/>
</dbReference>
<keyword evidence="3" id="KW-0560">Oxidoreductase</keyword>
<evidence type="ECO:0000256" key="1">
    <source>
        <dbReference type="SAM" id="Phobius"/>
    </source>
</evidence>
<feature type="transmembrane region" description="Helical" evidence="1">
    <location>
        <begin position="169"/>
        <end position="195"/>
    </location>
</feature>
<dbReference type="InterPro" id="IPR005804">
    <property type="entry name" value="FA_desaturase_dom"/>
</dbReference>
<name>A0ABV7X5N9_9SPHN</name>
<dbReference type="InterPro" id="IPR012171">
    <property type="entry name" value="Fatty_acid_desaturase"/>
</dbReference>
<feature type="transmembrane region" description="Helical" evidence="1">
    <location>
        <begin position="36"/>
        <end position="61"/>
    </location>
</feature>
<keyword evidence="1" id="KW-0472">Membrane</keyword>
<keyword evidence="1" id="KW-1133">Transmembrane helix</keyword>
<keyword evidence="4" id="KW-1185">Reference proteome</keyword>
<keyword evidence="1" id="KW-0812">Transmembrane</keyword>
<dbReference type="GO" id="GO:0016491">
    <property type="term" value="F:oxidoreductase activity"/>
    <property type="evidence" value="ECO:0007669"/>
    <property type="project" value="UniProtKB-KW"/>
</dbReference>
<sequence>MRPQKYTDVLSREELAELKRSSDAVGLWTLDVNWGLIAAAFALAILWPNPLTILAAVLIIAGRQLGLGIITHDCAHSALFRTRWLNEFAGHWLAAVPMNSSLPLYRDYHLKHHQHAGTPKDPDRGFVKDYPVSRASLRRKFGRDLTGRTGMRDLLMQLKRFSFSKQWPWLAFHAGLLTLLTLAGAPWAYAIWWAAQLFVYPAIVRLRQIGEHGTAKNREDIDARLNTGTTIARWWERLLVAPNNVNWHLEHHLAASIPAHRLGEMHRLLKQRGFYEGYDCISHGYADVIRRAVRT</sequence>
<dbReference type="EC" id="1.14.19.-" evidence="3"/>
<comment type="caution">
    <text evidence="3">The sequence shown here is derived from an EMBL/GenBank/DDBJ whole genome shotgun (WGS) entry which is preliminary data.</text>
</comment>
<dbReference type="Proteomes" id="UP001595615">
    <property type="component" value="Unassembled WGS sequence"/>
</dbReference>
<feature type="domain" description="Fatty acid desaturase" evidence="2">
    <location>
        <begin position="51"/>
        <end position="271"/>
    </location>
</feature>
<evidence type="ECO:0000313" key="3">
    <source>
        <dbReference type="EMBL" id="MFC3711460.1"/>
    </source>
</evidence>
<evidence type="ECO:0000313" key="4">
    <source>
        <dbReference type="Proteomes" id="UP001595615"/>
    </source>
</evidence>
<dbReference type="EMBL" id="JBHRXV010000001">
    <property type="protein sequence ID" value="MFC3711460.1"/>
    <property type="molecule type" value="Genomic_DNA"/>
</dbReference>
<organism evidence="3 4">
    <name type="scientific">Sphingoaurantiacus capsulatus</name>
    <dbReference type="NCBI Taxonomy" id="1771310"/>
    <lineage>
        <taxon>Bacteria</taxon>
        <taxon>Pseudomonadati</taxon>
        <taxon>Pseudomonadota</taxon>
        <taxon>Alphaproteobacteria</taxon>
        <taxon>Sphingomonadales</taxon>
        <taxon>Sphingosinicellaceae</taxon>
        <taxon>Sphingoaurantiacus</taxon>
    </lineage>
</organism>
<protein>
    <submittedName>
        <fullName evidence="3">Fatty acid desaturase family protein</fullName>
        <ecNumber evidence="3">1.14.19.-</ecNumber>
    </submittedName>
</protein>
<dbReference type="PANTHER" id="PTHR19353">
    <property type="entry name" value="FATTY ACID DESATURASE 2"/>
    <property type="match status" value="1"/>
</dbReference>